<comment type="caution">
    <text evidence="1">The sequence shown here is derived from an EMBL/GenBank/DDBJ whole genome shotgun (WGS) entry which is preliminary data.</text>
</comment>
<organism evidence="1">
    <name type="scientific">marine sediment metagenome</name>
    <dbReference type="NCBI Taxonomy" id="412755"/>
    <lineage>
        <taxon>unclassified sequences</taxon>
        <taxon>metagenomes</taxon>
        <taxon>ecological metagenomes</taxon>
    </lineage>
</organism>
<accession>A0A0F9UV10</accession>
<proteinExistence type="predicted"/>
<dbReference type="EMBL" id="LAZR01000069">
    <property type="protein sequence ID" value="KKN95584.1"/>
    <property type="molecule type" value="Genomic_DNA"/>
</dbReference>
<name>A0A0F9UV10_9ZZZZ</name>
<reference evidence="1" key="1">
    <citation type="journal article" date="2015" name="Nature">
        <title>Complex archaea that bridge the gap between prokaryotes and eukaryotes.</title>
        <authorList>
            <person name="Spang A."/>
            <person name="Saw J.H."/>
            <person name="Jorgensen S.L."/>
            <person name="Zaremba-Niedzwiedzka K."/>
            <person name="Martijn J."/>
            <person name="Lind A.E."/>
            <person name="van Eijk R."/>
            <person name="Schleper C."/>
            <person name="Guy L."/>
            <person name="Ettema T.J."/>
        </authorList>
    </citation>
    <scope>NUCLEOTIDE SEQUENCE</scope>
</reference>
<protein>
    <submittedName>
        <fullName evidence="1">Uncharacterized protein</fullName>
    </submittedName>
</protein>
<gene>
    <name evidence="1" type="ORF">LCGC14_0174530</name>
</gene>
<dbReference type="AlphaFoldDB" id="A0A0F9UV10"/>
<sequence>MKTQLEEILSYVRYGDGGRSPLVWEQEEYLEYWHPHNGRMKAFSHNEVIEFHDNGFSIYNMSEEKVIFIPHTNILAVSFHSSFIMDRRKRYINTANYDLEIDLE</sequence>
<evidence type="ECO:0000313" key="1">
    <source>
        <dbReference type="EMBL" id="KKN95584.1"/>
    </source>
</evidence>